<evidence type="ECO:0000313" key="2">
    <source>
        <dbReference type="EMBL" id="KAG8069150.1"/>
    </source>
</evidence>
<evidence type="ECO:0000313" key="3">
    <source>
        <dbReference type="Proteomes" id="UP000729402"/>
    </source>
</evidence>
<feature type="compositionally biased region" description="Polar residues" evidence="1">
    <location>
        <begin position="218"/>
        <end position="228"/>
    </location>
</feature>
<accession>A0A8J5VII3</accession>
<feature type="compositionally biased region" description="Polar residues" evidence="1">
    <location>
        <begin position="173"/>
        <end position="182"/>
    </location>
</feature>
<name>A0A8J5VII3_ZIZPA</name>
<dbReference type="EMBL" id="JAAALK010000284">
    <property type="protein sequence ID" value="KAG8069150.1"/>
    <property type="molecule type" value="Genomic_DNA"/>
</dbReference>
<protein>
    <submittedName>
        <fullName evidence="2">Uncharacterized protein</fullName>
    </submittedName>
</protein>
<feature type="compositionally biased region" description="Polar residues" evidence="1">
    <location>
        <begin position="378"/>
        <end position="403"/>
    </location>
</feature>
<feature type="region of interest" description="Disordered" evidence="1">
    <location>
        <begin position="318"/>
        <end position="422"/>
    </location>
</feature>
<feature type="region of interest" description="Disordered" evidence="1">
    <location>
        <begin position="216"/>
        <end position="289"/>
    </location>
</feature>
<feature type="region of interest" description="Disordered" evidence="1">
    <location>
        <begin position="171"/>
        <end position="191"/>
    </location>
</feature>
<keyword evidence="3" id="KW-1185">Reference proteome</keyword>
<dbReference type="Proteomes" id="UP000729402">
    <property type="component" value="Unassembled WGS sequence"/>
</dbReference>
<feature type="compositionally biased region" description="Basic and acidic residues" evidence="1">
    <location>
        <begin position="354"/>
        <end position="369"/>
    </location>
</feature>
<reference evidence="2" key="2">
    <citation type="submission" date="2021-02" db="EMBL/GenBank/DDBJ databases">
        <authorList>
            <person name="Kimball J.A."/>
            <person name="Haas M.W."/>
            <person name="Macchietto M."/>
            <person name="Kono T."/>
            <person name="Duquette J."/>
            <person name="Shao M."/>
        </authorList>
    </citation>
    <scope>NUCLEOTIDE SEQUENCE</scope>
    <source>
        <tissue evidence="2">Fresh leaf tissue</tissue>
    </source>
</reference>
<comment type="caution">
    <text evidence="2">The sequence shown here is derived from an EMBL/GenBank/DDBJ whole genome shotgun (WGS) entry which is preliminary data.</text>
</comment>
<feature type="compositionally biased region" description="Basic and acidic residues" evidence="1">
    <location>
        <begin position="413"/>
        <end position="422"/>
    </location>
</feature>
<evidence type="ECO:0000256" key="1">
    <source>
        <dbReference type="SAM" id="MobiDB-lite"/>
    </source>
</evidence>
<dbReference type="AlphaFoldDB" id="A0A8J5VII3"/>
<proteinExistence type="predicted"/>
<reference evidence="2" key="1">
    <citation type="journal article" date="2021" name="bioRxiv">
        <title>Whole Genome Assembly and Annotation of Northern Wild Rice, Zizania palustris L., Supports a Whole Genome Duplication in the Zizania Genus.</title>
        <authorList>
            <person name="Haas M."/>
            <person name="Kono T."/>
            <person name="Macchietto M."/>
            <person name="Millas R."/>
            <person name="McGilp L."/>
            <person name="Shao M."/>
            <person name="Duquette J."/>
            <person name="Hirsch C.N."/>
            <person name="Kimball J."/>
        </authorList>
    </citation>
    <scope>NUCLEOTIDE SEQUENCE</scope>
    <source>
        <tissue evidence="2">Fresh leaf tissue</tissue>
    </source>
</reference>
<feature type="compositionally biased region" description="Acidic residues" evidence="1">
    <location>
        <begin position="344"/>
        <end position="353"/>
    </location>
</feature>
<feature type="compositionally biased region" description="Polar residues" evidence="1">
    <location>
        <begin position="268"/>
        <end position="278"/>
    </location>
</feature>
<gene>
    <name evidence="2" type="ORF">GUJ93_ZPchr0005g15984</name>
</gene>
<organism evidence="2 3">
    <name type="scientific">Zizania palustris</name>
    <name type="common">Northern wild rice</name>
    <dbReference type="NCBI Taxonomy" id="103762"/>
    <lineage>
        <taxon>Eukaryota</taxon>
        <taxon>Viridiplantae</taxon>
        <taxon>Streptophyta</taxon>
        <taxon>Embryophyta</taxon>
        <taxon>Tracheophyta</taxon>
        <taxon>Spermatophyta</taxon>
        <taxon>Magnoliopsida</taxon>
        <taxon>Liliopsida</taxon>
        <taxon>Poales</taxon>
        <taxon>Poaceae</taxon>
        <taxon>BOP clade</taxon>
        <taxon>Oryzoideae</taxon>
        <taxon>Oryzeae</taxon>
        <taxon>Zizaniinae</taxon>
        <taxon>Zizania</taxon>
    </lineage>
</organism>
<sequence length="422" mass="46266">MEEANNLLGQKNSLMTEGARLSSLTNELSSLKNSLYEDKIKCEKVASDTMDNLRGVLEYFGTSWALSSTDDVPLLRRLKMIQAAAKTMNTTGIRYGEIFGHVAALRVLRYYEDLGLSIALEPEVAPVNFSDDRLLTPSIDVATAWEAFQPSWRAEGRSAIKAWIDEGLHQKQARSQPLSSRPPSDPKLAPSVGNLVLKASSLLLTALRRALAEGALESQDSMHTSSLATDPPRRSPRTNSARSSVIPPTPEGVIRPRAPRGPQAAPSVLQTDYPSSQDPKIPSGGDEDLLGDAATQVVRLQEEVARWRQEDADRLRSQAFTPALEVPQDDRPSNYPKALRVPEEAENASFDDESPLHPDLQKVPFDPRTKIRARYFESSPSSSAIKACTSRGSGQQPRSTDANPSGHIMPPPKQEDPQDRGK</sequence>